<protein>
    <submittedName>
        <fullName evidence="1">Uncharacterized protein</fullName>
    </submittedName>
</protein>
<name>A0A3M7S1T1_BRAPC</name>
<accession>A0A3M7S1T1</accession>
<comment type="caution">
    <text evidence="1">The sequence shown here is derived from an EMBL/GenBank/DDBJ whole genome shotgun (WGS) entry which is preliminary data.</text>
</comment>
<dbReference type="AlphaFoldDB" id="A0A3M7S1T1"/>
<dbReference type="Proteomes" id="UP000276133">
    <property type="component" value="Unassembled WGS sequence"/>
</dbReference>
<reference evidence="1 2" key="1">
    <citation type="journal article" date="2018" name="Sci. Rep.">
        <title>Genomic signatures of local adaptation to the degree of environmental predictability in rotifers.</title>
        <authorList>
            <person name="Franch-Gras L."/>
            <person name="Hahn C."/>
            <person name="Garcia-Roger E.M."/>
            <person name="Carmona M.J."/>
            <person name="Serra M."/>
            <person name="Gomez A."/>
        </authorList>
    </citation>
    <scope>NUCLEOTIDE SEQUENCE [LARGE SCALE GENOMIC DNA]</scope>
    <source>
        <strain evidence="1">HYR1</strain>
    </source>
</reference>
<dbReference type="EMBL" id="REGN01002165">
    <property type="protein sequence ID" value="RNA29761.1"/>
    <property type="molecule type" value="Genomic_DNA"/>
</dbReference>
<keyword evidence="2" id="KW-1185">Reference proteome</keyword>
<evidence type="ECO:0000313" key="2">
    <source>
        <dbReference type="Proteomes" id="UP000276133"/>
    </source>
</evidence>
<evidence type="ECO:0000313" key="1">
    <source>
        <dbReference type="EMBL" id="RNA29761.1"/>
    </source>
</evidence>
<sequence>MVFSDSELVSGLIQAECDERIICLTKSAFMLHSFRLSLSKSKLPGSKSSIGSSFHSILFSQILVENLLKIFNLFELHSLLS</sequence>
<organism evidence="1 2">
    <name type="scientific">Brachionus plicatilis</name>
    <name type="common">Marine rotifer</name>
    <name type="synonym">Brachionus muelleri</name>
    <dbReference type="NCBI Taxonomy" id="10195"/>
    <lineage>
        <taxon>Eukaryota</taxon>
        <taxon>Metazoa</taxon>
        <taxon>Spiralia</taxon>
        <taxon>Gnathifera</taxon>
        <taxon>Rotifera</taxon>
        <taxon>Eurotatoria</taxon>
        <taxon>Monogononta</taxon>
        <taxon>Pseudotrocha</taxon>
        <taxon>Ploima</taxon>
        <taxon>Brachionidae</taxon>
        <taxon>Brachionus</taxon>
    </lineage>
</organism>
<gene>
    <name evidence="1" type="ORF">BpHYR1_047175</name>
</gene>
<proteinExistence type="predicted"/>